<feature type="transmembrane region" description="Helical" evidence="4">
    <location>
        <begin position="63"/>
        <end position="83"/>
    </location>
</feature>
<feature type="transmembrane region" description="Helical" evidence="4">
    <location>
        <begin position="90"/>
        <end position="110"/>
    </location>
</feature>
<feature type="transmembrane region" description="Helical" evidence="4">
    <location>
        <begin position="269"/>
        <end position="288"/>
    </location>
</feature>
<accession>A0A7W9ZIM6</accession>
<feature type="transmembrane region" description="Helical" evidence="4">
    <location>
        <begin position="359"/>
        <end position="382"/>
    </location>
</feature>
<dbReference type="InterPro" id="IPR036259">
    <property type="entry name" value="MFS_trans_sf"/>
</dbReference>
<feature type="transmembrane region" description="Helical" evidence="4">
    <location>
        <begin position="231"/>
        <end position="249"/>
    </location>
</feature>
<protein>
    <submittedName>
        <fullName evidence="6">MFS family permease</fullName>
    </submittedName>
</protein>
<dbReference type="InterPro" id="IPR011701">
    <property type="entry name" value="MFS"/>
</dbReference>
<name>A0A7W9ZIM6_NOVIT</name>
<dbReference type="EMBL" id="JACIIX010000017">
    <property type="protein sequence ID" value="MBB6212140.1"/>
    <property type="molecule type" value="Genomic_DNA"/>
</dbReference>
<comment type="caution">
    <text evidence="6">The sequence shown here is derived from an EMBL/GenBank/DDBJ whole genome shotgun (WGS) entry which is preliminary data.</text>
</comment>
<dbReference type="RefSeq" id="WP_184265557.1">
    <property type="nucleotide sequence ID" value="NZ_JACIIX010000017.1"/>
</dbReference>
<evidence type="ECO:0000313" key="7">
    <source>
        <dbReference type="Proteomes" id="UP000544872"/>
    </source>
</evidence>
<feature type="domain" description="Major facilitator superfamily (MFS) profile" evidence="5">
    <location>
        <begin position="20"/>
        <end position="412"/>
    </location>
</feature>
<feature type="transmembrane region" description="Helical" evidence="4">
    <location>
        <begin position="122"/>
        <end position="142"/>
    </location>
</feature>
<feature type="transmembrane region" description="Helical" evidence="4">
    <location>
        <begin position="325"/>
        <end position="347"/>
    </location>
</feature>
<evidence type="ECO:0000259" key="5">
    <source>
        <dbReference type="PROSITE" id="PS50850"/>
    </source>
</evidence>
<dbReference type="InterPro" id="IPR020846">
    <property type="entry name" value="MFS_dom"/>
</dbReference>
<evidence type="ECO:0000256" key="2">
    <source>
        <dbReference type="ARBA" id="ARBA00022989"/>
    </source>
</evidence>
<keyword evidence="7" id="KW-1185">Reference proteome</keyword>
<feature type="transmembrane region" description="Helical" evidence="4">
    <location>
        <begin position="25"/>
        <end position="43"/>
    </location>
</feature>
<feature type="transmembrane region" description="Helical" evidence="4">
    <location>
        <begin position="189"/>
        <end position="210"/>
    </location>
</feature>
<evidence type="ECO:0000313" key="6">
    <source>
        <dbReference type="EMBL" id="MBB6212140.1"/>
    </source>
</evidence>
<dbReference type="PANTHER" id="PTHR23546">
    <property type="entry name" value="TRANSPORT PROTEIN"/>
    <property type="match status" value="1"/>
</dbReference>
<evidence type="ECO:0000256" key="1">
    <source>
        <dbReference type="ARBA" id="ARBA00022692"/>
    </source>
</evidence>
<keyword evidence="1 4" id="KW-0812">Transmembrane</keyword>
<proteinExistence type="predicted"/>
<dbReference type="GO" id="GO:0022857">
    <property type="term" value="F:transmembrane transporter activity"/>
    <property type="evidence" value="ECO:0007669"/>
    <property type="project" value="InterPro"/>
</dbReference>
<dbReference type="Proteomes" id="UP000544872">
    <property type="component" value="Unassembled WGS sequence"/>
</dbReference>
<dbReference type="PROSITE" id="PS50850">
    <property type="entry name" value="MFS"/>
    <property type="match status" value="1"/>
</dbReference>
<evidence type="ECO:0000256" key="4">
    <source>
        <dbReference type="SAM" id="Phobius"/>
    </source>
</evidence>
<evidence type="ECO:0000256" key="3">
    <source>
        <dbReference type="ARBA" id="ARBA00023136"/>
    </source>
</evidence>
<gene>
    <name evidence="6" type="ORF">FHS48_003588</name>
</gene>
<dbReference type="SUPFAM" id="SSF103473">
    <property type="entry name" value="MFS general substrate transporter"/>
    <property type="match status" value="1"/>
</dbReference>
<organism evidence="6 7">
    <name type="scientific">Novispirillum itersonii</name>
    <name type="common">Aquaspirillum itersonii</name>
    <dbReference type="NCBI Taxonomy" id="189"/>
    <lineage>
        <taxon>Bacteria</taxon>
        <taxon>Pseudomonadati</taxon>
        <taxon>Pseudomonadota</taxon>
        <taxon>Alphaproteobacteria</taxon>
        <taxon>Rhodospirillales</taxon>
        <taxon>Novispirillaceae</taxon>
        <taxon>Novispirillum</taxon>
    </lineage>
</organism>
<sequence>MTESSSSGLHAVVPPAGGPAVPRRAFAVLVAALMTNAVGHSYALMVLPPLGRQMGFGDLRTGWLIGAAALLLTAAGPVWGILCDRHGRRPALITGLIAAAAFALVFYGVLTGRGTGLLPVELAFTLLLSARLVQAVLTAGLMPGAQAFLADCTPERNRAGGMGVMGAAFGAGTIAGGALSWGFGAAGAGTALLLIAGMQAVALLALTVLLPEPPRRVLSGADSGGPLRLAALWPFLLITFLGLGAYSLLQQVMALRLHDGFGLPLDQAVQHSGGAMMVTMLAMVVTQGGIVRRLRCAPLLLVRVGALGAALFLAGVAVAPSLPVLMVGMAGLGAMLGLLIPGNLAGLSLRAGAAAQARAAGLNAIGQGLGLAAGPVTGAMLHQIMPEAPFVAAALLMLLIAVLTLRSRLFAG</sequence>
<feature type="transmembrane region" description="Helical" evidence="4">
    <location>
        <begin position="300"/>
        <end position="319"/>
    </location>
</feature>
<keyword evidence="3 4" id="KW-0472">Membrane</keyword>
<dbReference type="PANTHER" id="PTHR23546:SF1">
    <property type="entry name" value="MEMBRANE PROTEIN"/>
    <property type="match status" value="1"/>
</dbReference>
<keyword evidence="2 4" id="KW-1133">Transmembrane helix</keyword>
<dbReference type="Pfam" id="PF07690">
    <property type="entry name" value="MFS_1"/>
    <property type="match status" value="1"/>
</dbReference>
<feature type="transmembrane region" description="Helical" evidence="4">
    <location>
        <begin position="163"/>
        <end position="183"/>
    </location>
</feature>
<dbReference type="Gene3D" id="1.20.1250.20">
    <property type="entry name" value="MFS general substrate transporter like domains"/>
    <property type="match status" value="1"/>
</dbReference>
<dbReference type="AlphaFoldDB" id="A0A7W9ZIM6"/>
<reference evidence="6 7" key="1">
    <citation type="submission" date="2020-08" db="EMBL/GenBank/DDBJ databases">
        <title>Genomic Encyclopedia of Type Strains, Phase IV (KMG-IV): sequencing the most valuable type-strain genomes for metagenomic binning, comparative biology and taxonomic classification.</title>
        <authorList>
            <person name="Goeker M."/>
        </authorList>
    </citation>
    <scope>NUCLEOTIDE SEQUENCE [LARGE SCALE GENOMIC DNA]</scope>
    <source>
        <strain evidence="6 7">DSM 11590</strain>
    </source>
</reference>
<feature type="transmembrane region" description="Helical" evidence="4">
    <location>
        <begin position="388"/>
        <end position="405"/>
    </location>
</feature>